<evidence type="ECO:0000256" key="3">
    <source>
        <dbReference type="ARBA" id="ARBA00023163"/>
    </source>
</evidence>
<dbReference type="PROSITE" id="PS00041">
    <property type="entry name" value="HTH_ARAC_FAMILY_1"/>
    <property type="match status" value="1"/>
</dbReference>
<dbReference type="InterPro" id="IPR020449">
    <property type="entry name" value="Tscrpt_reg_AraC-type_HTH"/>
</dbReference>
<dbReference type="SUPFAM" id="SSF55136">
    <property type="entry name" value="Probable bacterial effector-binding domain"/>
    <property type="match status" value="1"/>
</dbReference>
<gene>
    <name evidence="5" type="ORF">KPL78_25385</name>
</gene>
<evidence type="ECO:0000313" key="6">
    <source>
        <dbReference type="Proteomes" id="UP001196565"/>
    </source>
</evidence>
<protein>
    <submittedName>
        <fullName evidence="5">GyrI-like domain-containing protein</fullName>
    </submittedName>
</protein>
<dbReference type="InterPro" id="IPR018062">
    <property type="entry name" value="HTH_AraC-typ_CS"/>
</dbReference>
<proteinExistence type="predicted"/>
<dbReference type="InterPro" id="IPR018060">
    <property type="entry name" value="HTH_AraC"/>
</dbReference>
<dbReference type="InterPro" id="IPR050908">
    <property type="entry name" value="SmbC-like"/>
</dbReference>
<comment type="caution">
    <text evidence="5">The sequence shown here is derived from an EMBL/GenBank/DDBJ whole genome shotgun (WGS) entry which is preliminary data.</text>
</comment>
<evidence type="ECO:0000259" key="4">
    <source>
        <dbReference type="PROSITE" id="PS01124"/>
    </source>
</evidence>
<keyword evidence="6" id="KW-1185">Reference proteome</keyword>
<keyword evidence="2" id="KW-0238">DNA-binding</keyword>
<dbReference type="PROSITE" id="PS01124">
    <property type="entry name" value="HTH_ARAC_FAMILY_2"/>
    <property type="match status" value="1"/>
</dbReference>
<reference evidence="5 6" key="1">
    <citation type="submission" date="2021-07" db="EMBL/GenBank/DDBJ databases">
        <authorList>
            <person name="So Y."/>
        </authorList>
    </citation>
    <scope>NUCLEOTIDE SEQUENCE [LARGE SCALE GENOMIC DNA]</scope>
    <source>
        <strain evidence="5 6">HJA6</strain>
    </source>
</reference>
<dbReference type="InterPro" id="IPR010499">
    <property type="entry name" value="AraC_E-bd"/>
</dbReference>
<evidence type="ECO:0000313" key="5">
    <source>
        <dbReference type="EMBL" id="MBW6401216.1"/>
    </source>
</evidence>
<keyword evidence="3" id="KW-0804">Transcription</keyword>
<dbReference type="Proteomes" id="UP001196565">
    <property type="component" value="Unassembled WGS sequence"/>
</dbReference>
<dbReference type="EMBL" id="JAHYBZ010000010">
    <property type="protein sequence ID" value="MBW6401216.1"/>
    <property type="molecule type" value="Genomic_DNA"/>
</dbReference>
<dbReference type="PANTHER" id="PTHR40055:SF1">
    <property type="entry name" value="TRANSCRIPTIONAL REGULATOR YGIV-RELATED"/>
    <property type="match status" value="1"/>
</dbReference>
<dbReference type="InterPro" id="IPR011256">
    <property type="entry name" value="Reg_factor_effector_dom_sf"/>
</dbReference>
<dbReference type="Pfam" id="PF12833">
    <property type="entry name" value="HTH_18"/>
    <property type="match status" value="1"/>
</dbReference>
<dbReference type="InterPro" id="IPR029442">
    <property type="entry name" value="GyrI-like"/>
</dbReference>
<organism evidence="5 6">
    <name type="scientific">Roseomonas alba</name>
    <dbReference type="NCBI Taxonomy" id="2846776"/>
    <lineage>
        <taxon>Bacteria</taxon>
        <taxon>Pseudomonadati</taxon>
        <taxon>Pseudomonadota</taxon>
        <taxon>Alphaproteobacteria</taxon>
        <taxon>Acetobacterales</taxon>
        <taxon>Roseomonadaceae</taxon>
        <taxon>Roseomonas</taxon>
    </lineage>
</organism>
<dbReference type="Gene3D" id="3.20.80.10">
    <property type="entry name" value="Regulatory factor, effector binding domain"/>
    <property type="match status" value="1"/>
</dbReference>
<dbReference type="PRINTS" id="PR00032">
    <property type="entry name" value="HTHARAC"/>
</dbReference>
<sequence>MAVRDRTGRDYAARIARAMTLVTARADDPPGLEELAATAAFSPFHFHRVYRAIAGETPAETAARARLQGAAIALLKGGETVAVVARRAGYGSQAAFTRAFRAAYGLPPAAYRARGGLGFPMRSDSDKESTMFEVTIRSTTPLHLAAIRHTGPYDRIGEAFGRLQAWAAGRGLMGPGTRAVALYHDDPRSVPAAQLRADAGLTVGPEVPGEGEVTLLDVPGFARVASLVFKGPYAELERAYDWMYRSWLPGSGEEPADAPVMEEYLNDCRMLPPAEWLTEILVPLRE</sequence>
<dbReference type="Pfam" id="PF06445">
    <property type="entry name" value="GyrI-like"/>
    <property type="match status" value="1"/>
</dbReference>
<evidence type="ECO:0000256" key="1">
    <source>
        <dbReference type="ARBA" id="ARBA00023015"/>
    </source>
</evidence>
<feature type="domain" description="HTH araC/xylS-type" evidence="4">
    <location>
        <begin position="16"/>
        <end position="114"/>
    </location>
</feature>
<dbReference type="SMART" id="SM00871">
    <property type="entry name" value="AraC_E_bind"/>
    <property type="match status" value="1"/>
</dbReference>
<dbReference type="SMART" id="SM00342">
    <property type="entry name" value="HTH_ARAC"/>
    <property type="match status" value="1"/>
</dbReference>
<name>A0ABS7AG12_9PROT</name>
<accession>A0ABS7AG12</accession>
<keyword evidence="1" id="KW-0805">Transcription regulation</keyword>
<dbReference type="InterPro" id="IPR009057">
    <property type="entry name" value="Homeodomain-like_sf"/>
</dbReference>
<dbReference type="Gene3D" id="1.10.10.60">
    <property type="entry name" value="Homeodomain-like"/>
    <property type="match status" value="2"/>
</dbReference>
<dbReference type="SUPFAM" id="SSF46689">
    <property type="entry name" value="Homeodomain-like"/>
    <property type="match status" value="2"/>
</dbReference>
<evidence type="ECO:0000256" key="2">
    <source>
        <dbReference type="ARBA" id="ARBA00023125"/>
    </source>
</evidence>
<dbReference type="PANTHER" id="PTHR40055">
    <property type="entry name" value="TRANSCRIPTIONAL REGULATOR YGIV-RELATED"/>
    <property type="match status" value="1"/>
</dbReference>